<proteinExistence type="predicted"/>
<dbReference type="EMBL" id="JBBNAF010000009">
    <property type="protein sequence ID" value="KAK9114017.1"/>
    <property type="molecule type" value="Genomic_DNA"/>
</dbReference>
<gene>
    <name evidence="1" type="ORF">Syun_020814</name>
</gene>
<reference evidence="1 2" key="1">
    <citation type="submission" date="2024-01" db="EMBL/GenBank/DDBJ databases">
        <title>Genome assemblies of Stephania.</title>
        <authorList>
            <person name="Yang L."/>
        </authorList>
    </citation>
    <scope>NUCLEOTIDE SEQUENCE [LARGE SCALE GENOMIC DNA]</scope>
    <source>
        <strain evidence="1">YNDBR</strain>
        <tissue evidence="1">Leaf</tissue>
    </source>
</reference>
<evidence type="ECO:0000313" key="2">
    <source>
        <dbReference type="Proteomes" id="UP001420932"/>
    </source>
</evidence>
<keyword evidence="2" id="KW-1185">Reference proteome</keyword>
<evidence type="ECO:0000313" key="1">
    <source>
        <dbReference type="EMBL" id="KAK9114017.1"/>
    </source>
</evidence>
<name>A0AAP0IGF7_9MAGN</name>
<accession>A0AAP0IGF7</accession>
<protein>
    <submittedName>
        <fullName evidence="1">Uncharacterized protein</fullName>
    </submittedName>
</protein>
<dbReference type="AlphaFoldDB" id="A0AAP0IGF7"/>
<organism evidence="1 2">
    <name type="scientific">Stephania yunnanensis</name>
    <dbReference type="NCBI Taxonomy" id="152371"/>
    <lineage>
        <taxon>Eukaryota</taxon>
        <taxon>Viridiplantae</taxon>
        <taxon>Streptophyta</taxon>
        <taxon>Embryophyta</taxon>
        <taxon>Tracheophyta</taxon>
        <taxon>Spermatophyta</taxon>
        <taxon>Magnoliopsida</taxon>
        <taxon>Ranunculales</taxon>
        <taxon>Menispermaceae</taxon>
        <taxon>Menispermoideae</taxon>
        <taxon>Cissampelideae</taxon>
        <taxon>Stephania</taxon>
    </lineage>
</organism>
<sequence>MRFTLSAMAMAMRTSYSSSMVRRNASPDLEIRVSSTHESPIRIHRFEYSSRLCSMRSGGGFKVDEGEGGVGAAGVILLASKIVKIESLKEHTRSLSCAPSIDQS</sequence>
<comment type="caution">
    <text evidence="1">The sequence shown here is derived from an EMBL/GenBank/DDBJ whole genome shotgun (WGS) entry which is preliminary data.</text>
</comment>
<dbReference type="Proteomes" id="UP001420932">
    <property type="component" value="Unassembled WGS sequence"/>
</dbReference>